<comment type="caution">
    <text evidence="2">The sequence shown here is derived from an EMBL/GenBank/DDBJ whole genome shotgun (WGS) entry which is preliminary data.</text>
</comment>
<name>A0A7J7FY32_CAMSI</name>
<dbReference type="EMBL" id="JACBKZ010000014">
    <property type="protein sequence ID" value="KAF5933313.1"/>
    <property type="molecule type" value="Genomic_DNA"/>
</dbReference>
<dbReference type="AlphaFoldDB" id="A0A7J7FY32"/>
<evidence type="ECO:0000313" key="2">
    <source>
        <dbReference type="EMBL" id="KAF5933313.1"/>
    </source>
</evidence>
<feature type="region of interest" description="Disordered" evidence="1">
    <location>
        <begin position="85"/>
        <end position="107"/>
    </location>
</feature>
<protein>
    <submittedName>
        <fullName evidence="2">Uncharacterized protein</fullName>
    </submittedName>
</protein>
<evidence type="ECO:0000256" key="1">
    <source>
        <dbReference type="SAM" id="MobiDB-lite"/>
    </source>
</evidence>
<keyword evidence="3" id="KW-1185">Reference proteome</keyword>
<sequence>MSDSNGLLVKYCVCQIRLIGRTYRLINLTYTHLQRSFPIQTSGHIEEPVAEEEQPQTESSDSKTAASDNMLPKNFLELIAIQKSQKESKLAPAPLAASSLTTSERLQ</sequence>
<proteinExistence type="predicted"/>
<feature type="region of interest" description="Disordered" evidence="1">
    <location>
        <begin position="42"/>
        <end position="68"/>
    </location>
</feature>
<dbReference type="Proteomes" id="UP000593564">
    <property type="component" value="Unassembled WGS sequence"/>
</dbReference>
<organism evidence="2 3">
    <name type="scientific">Camellia sinensis</name>
    <name type="common">Tea plant</name>
    <name type="synonym">Thea sinensis</name>
    <dbReference type="NCBI Taxonomy" id="4442"/>
    <lineage>
        <taxon>Eukaryota</taxon>
        <taxon>Viridiplantae</taxon>
        <taxon>Streptophyta</taxon>
        <taxon>Embryophyta</taxon>
        <taxon>Tracheophyta</taxon>
        <taxon>Spermatophyta</taxon>
        <taxon>Magnoliopsida</taxon>
        <taxon>eudicotyledons</taxon>
        <taxon>Gunneridae</taxon>
        <taxon>Pentapetalae</taxon>
        <taxon>asterids</taxon>
        <taxon>Ericales</taxon>
        <taxon>Theaceae</taxon>
        <taxon>Camellia</taxon>
    </lineage>
</organism>
<gene>
    <name evidence="2" type="ORF">HYC85_029484</name>
</gene>
<reference evidence="3" key="1">
    <citation type="journal article" date="2020" name="Nat. Commun.">
        <title>Genome assembly of wild tea tree DASZ reveals pedigree and selection history of tea varieties.</title>
        <authorList>
            <person name="Zhang W."/>
            <person name="Zhang Y."/>
            <person name="Qiu H."/>
            <person name="Guo Y."/>
            <person name="Wan H."/>
            <person name="Zhang X."/>
            <person name="Scossa F."/>
            <person name="Alseekh S."/>
            <person name="Zhang Q."/>
            <person name="Wang P."/>
            <person name="Xu L."/>
            <person name="Schmidt M.H."/>
            <person name="Jia X."/>
            <person name="Li D."/>
            <person name="Zhu A."/>
            <person name="Guo F."/>
            <person name="Chen W."/>
            <person name="Ni D."/>
            <person name="Usadel B."/>
            <person name="Fernie A.R."/>
            <person name="Wen W."/>
        </authorList>
    </citation>
    <scope>NUCLEOTIDE SEQUENCE [LARGE SCALE GENOMIC DNA]</scope>
    <source>
        <strain evidence="3">cv. G240</strain>
    </source>
</reference>
<reference evidence="2 3" key="2">
    <citation type="submission" date="2020-07" db="EMBL/GenBank/DDBJ databases">
        <title>Genome assembly of wild tea tree DASZ reveals pedigree and selection history of tea varieties.</title>
        <authorList>
            <person name="Zhang W."/>
        </authorList>
    </citation>
    <scope>NUCLEOTIDE SEQUENCE [LARGE SCALE GENOMIC DNA]</scope>
    <source>
        <strain evidence="3">cv. G240</strain>
        <tissue evidence="2">Leaf</tissue>
    </source>
</reference>
<accession>A0A7J7FY32</accession>
<evidence type="ECO:0000313" key="3">
    <source>
        <dbReference type="Proteomes" id="UP000593564"/>
    </source>
</evidence>
<feature type="compositionally biased region" description="Polar residues" evidence="1">
    <location>
        <begin position="56"/>
        <end position="67"/>
    </location>
</feature>
<feature type="compositionally biased region" description="Low complexity" evidence="1">
    <location>
        <begin position="90"/>
        <end position="107"/>
    </location>
</feature>